<dbReference type="SUPFAM" id="SSF48726">
    <property type="entry name" value="Immunoglobulin"/>
    <property type="match status" value="1"/>
</dbReference>
<dbReference type="InterPro" id="IPR013783">
    <property type="entry name" value="Ig-like_fold"/>
</dbReference>
<feature type="non-terminal residue" evidence="2">
    <location>
        <position position="59"/>
    </location>
</feature>
<dbReference type="Proteomes" id="UP000681720">
    <property type="component" value="Unassembled WGS sequence"/>
</dbReference>
<dbReference type="InterPro" id="IPR036179">
    <property type="entry name" value="Ig-like_dom_sf"/>
</dbReference>
<dbReference type="Gene3D" id="2.60.40.10">
    <property type="entry name" value="Immunoglobulins"/>
    <property type="match status" value="1"/>
</dbReference>
<sequence>GPPVEYTCVAKNKFGEASFTVHLKVVERGSNIAPYFIEQLYDITIIEGQDTPLDACAQG</sequence>
<organism evidence="2 3">
    <name type="scientific">Rotaria magnacalcarata</name>
    <dbReference type="NCBI Taxonomy" id="392030"/>
    <lineage>
        <taxon>Eukaryota</taxon>
        <taxon>Metazoa</taxon>
        <taxon>Spiralia</taxon>
        <taxon>Gnathifera</taxon>
        <taxon>Rotifera</taxon>
        <taxon>Eurotatoria</taxon>
        <taxon>Bdelloidea</taxon>
        <taxon>Philodinida</taxon>
        <taxon>Philodinidae</taxon>
        <taxon>Rotaria</taxon>
    </lineage>
</organism>
<reference evidence="2" key="1">
    <citation type="submission" date="2021-02" db="EMBL/GenBank/DDBJ databases">
        <authorList>
            <person name="Nowell W R."/>
        </authorList>
    </citation>
    <scope>NUCLEOTIDE SEQUENCE</scope>
</reference>
<dbReference type="EMBL" id="CAJOBJ010222926">
    <property type="protein sequence ID" value="CAF5037013.1"/>
    <property type="molecule type" value="Genomic_DNA"/>
</dbReference>
<dbReference type="AlphaFoldDB" id="A0A8S3DRN9"/>
<name>A0A8S3DRN9_9BILA</name>
<dbReference type="EMBL" id="CAJOBJ010220102">
    <property type="protein sequence ID" value="CAF5031260.1"/>
    <property type="molecule type" value="Genomic_DNA"/>
</dbReference>
<gene>
    <name evidence="1" type="ORF">GIL414_LOCUS58911</name>
    <name evidence="2" type="ORF">GIL414_LOCUS59215</name>
</gene>
<proteinExistence type="predicted"/>
<accession>A0A8S3DRN9</accession>
<evidence type="ECO:0000313" key="3">
    <source>
        <dbReference type="Proteomes" id="UP000681720"/>
    </source>
</evidence>
<protein>
    <submittedName>
        <fullName evidence="2">Uncharacterized protein</fullName>
    </submittedName>
</protein>
<evidence type="ECO:0000313" key="2">
    <source>
        <dbReference type="EMBL" id="CAF5037013.1"/>
    </source>
</evidence>
<comment type="caution">
    <text evidence="2">The sequence shown here is derived from an EMBL/GenBank/DDBJ whole genome shotgun (WGS) entry which is preliminary data.</text>
</comment>
<feature type="non-terminal residue" evidence="2">
    <location>
        <position position="1"/>
    </location>
</feature>
<evidence type="ECO:0000313" key="1">
    <source>
        <dbReference type="EMBL" id="CAF5031260.1"/>
    </source>
</evidence>